<dbReference type="SUPFAM" id="SSF52777">
    <property type="entry name" value="CoA-dependent acyltransferases"/>
    <property type="match status" value="2"/>
</dbReference>
<dbReference type="InterPro" id="IPR020845">
    <property type="entry name" value="AMP-binding_CS"/>
</dbReference>
<dbReference type="InterPro" id="IPR001242">
    <property type="entry name" value="Condensation_dom"/>
</dbReference>
<dbReference type="SUPFAM" id="SSF47336">
    <property type="entry name" value="ACP-like"/>
    <property type="match status" value="1"/>
</dbReference>
<dbReference type="Gene3D" id="3.40.50.300">
    <property type="entry name" value="P-loop containing nucleotide triphosphate hydrolases"/>
    <property type="match status" value="1"/>
</dbReference>
<sequence>MSQLKEDIPLAIADGELLASDPDAPTTLPQVLQTAAGQVVGERIIYIQRDGKEIVRSYTELLEEAQKILAGLRKEGLNPQDKVILQLENNWDIIPAFWGSILGGFVPTIMEVPPTYAEYNPVAHKLRQIGQFFDSPFIITNKLLQEQIQSFLPESEKKVSSIETLRQNAPDKNYYPSQPDDLAFFNLTSGSTGLPKCVQLTHRNIIARARGANILNHHQPEEIILNWLPFDHIGSISDWHIRCVELGCQQIYAPKEYILGRALNWLDLIDKYRITHSWSPNFAYALINDFLDREPNQDWDLSSVEFLLTAGEAVSAQAVEEFLEKMAGYGLRKTAIRPAFGMAELGSGITYYQPTAEAPLTFHRVEKSSLTGTIKRVEAEHTNSDVFADLGPVIPGVTIRIVDEENSVLPEDTIGRLQVSGDAVSPGYYNNPEANKESFLEDGWFETGDLGFISNGQLVLTGRAKETIIINGANYYSHEIEPVVEEIEGVEVSYTAACAIRQRDEATEKLAIFFHAITQKDEELPLLLQNIRQEVVRKIGVNPDYLIPVAREAIPKTAIGKIQRLQLSQRFETGEFNLILERLAMLVGDANTLQGREKIAPRNELEQQLASNWQEVLKVPEVGIEDNFFELGGDSIKAMMLVNRLQEELSHILHPVALFDAPTIALLADYLRANYGKLAGETNGKMVGTPTVEKRTSSQTDRMREYLRHNLCGESVQVDKSGQKNKQAIFILCTGRSGSTLLRVIMAGNPQLFAPPELYLLSFNTLAERKAAFSGRNNFLAEGVIRAIMEIKNCDGERAQEIMEELEAQNLSTKEFFSLMQSWLPGKIIADKTPPYAFNPQVLQRAEEEFENPLYIHLLRHPMATIRSMKEARLDLLLAMEEEEFSVEQKGELMWAIAHQNILEFLKNVPSSRQHQLKYEDLVQQPQTTVEQLCKFIGIEFHRDMLEPYQEKRKRMTDGVHAVSRMMGDTKFHTYKGINAKVADRWKEEYNTDFLSGETWKIAESLGYDRPFNDAVGNYLPLTIGQEYMWLRPESMREYDNAWQIWRIEGELNLKVLQEAIAEICHRHASLHTTFKEIGGSVVQVMRPEIKPAFEVIDIPEISEDSPALWNYLEKFALHRFDLVNGPIVKINVLRFSKTSHIVMPCANHMTTDAWSWGIFIHELNALYSAFASGQPSPLQPLPMTFTDFARWYRQWLEGGVLDKCLNYWRENLAGAQILELPCNRPLPANPTFRLGVESLKISSDLKTSLQNISNDAGVTLFTTLLSAYSVVLASLAHQEEFVIHTTLTSRPRLEAQSLIGCFVNVLPMRFNLKGEPTFTELLDRMQQTFINGYAHNSLPLPQLLEIWQDRGKEFPLPIPVMLNMINVISSEDLDLPGMKISLIQMEKPVIPIKLYLQILAIDGDYFANFRYMSEIFDRQTIAGIARKFHLLLETVVTDSQKPLTDLFAMFDRVE</sequence>
<dbReference type="PANTHER" id="PTHR45527">
    <property type="entry name" value="NONRIBOSOMAL PEPTIDE SYNTHETASE"/>
    <property type="match status" value="1"/>
</dbReference>
<dbReference type="InterPro" id="IPR027417">
    <property type="entry name" value="P-loop_NTPase"/>
</dbReference>
<dbReference type="Gene3D" id="3.30.559.10">
    <property type="entry name" value="Chloramphenicol acetyltransferase-like domain"/>
    <property type="match status" value="1"/>
</dbReference>
<dbReference type="Pfam" id="PF00550">
    <property type="entry name" value="PP-binding"/>
    <property type="match status" value="1"/>
</dbReference>
<dbReference type="PROSITE" id="PS00455">
    <property type="entry name" value="AMP_BINDING"/>
    <property type="match status" value="1"/>
</dbReference>
<dbReference type="Gene3D" id="3.40.50.12780">
    <property type="entry name" value="N-terminal domain of ligase-like"/>
    <property type="match status" value="1"/>
</dbReference>
<keyword evidence="3" id="KW-0597">Phosphoprotein</keyword>
<dbReference type="InterPro" id="IPR036736">
    <property type="entry name" value="ACP-like_sf"/>
</dbReference>
<dbReference type="Gene3D" id="3.30.300.30">
    <property type="match status" value="1"/>
</dbReference>
<dbReference type="Pfam" id="PF00668">
    <property type="entry name" value="Condensation"/>
    <property type="match status" value="1"/>
</dbReference>
<gene>
    <name evidence="5" type="ORF">NJ959_00130</name>
</gene>
<dbReference type="InterPro" id="IPR023213">
    <property type="entry name" value="CAT-like_dom_sf"/>
</dbReference>
<dbReference type="Gene3D" id="1.10.1200.10">
    <property type="entry name" value="ACP-like"/>
    <property type="match status" value="1"/>
</dbReference>
<proteinExistence type="predicted"/>
<dbReference type="PANTHER" id="PTHR45527:SF1">
    <property type="entry name" value="FATTY ACID SYNTHASE"/>
    <property type="match status" value="1"/>
</dbReference>
<dbReference type="GO" id="GO:0008610">
    <property type="term" value="P:lipid biosynthetic process"/>
    <property type="evidence" value="ECO:0007669"/>
    <property type="project" value="UniProtKB-ARBA"/>
</dbReference>
<dbReference type="EMBL" id="JAMZMM010000001">
    <property type="protein sequence ID" value="MCP2726886.1"/>
    <property type="molecule type" value="Genomic_DNA"/>
</dbReference>
<dbReference type="InterPro" id="IPR045851">
    <property type="entry name" value="AMP-bd_C_sf"/>
</dbReference>
<dbReference type="InterPro" id="IPR020806">
    <property type="entry name" value="PKS_PP-bd"/>
</dbReference>
<dbReference type="Proteomes" id="UP001204953">
    <property type="component" value="Unassembled WGS sequence"/>
</dbReference>
<dbReference type="InterPro" id="IPR009081">
    <property type="entry name" value="PP-bd_ACP"/>
</dbReference>
<dbReference type="GO" id="GO:0044550">
    <property type="term" value="P:secondary metabolite biosynthetic process"/>
    <property type="evidence" value="ECO:0007669"/>
    <property type="project" value="TreeGrafter"/>
</dbReference>
<dbReference type="InterPro" id="IPR000873">
    <property type="entry name" value="AMP-dep_synth/lig_dom"/>
</dbReference>
<dbReference type="GO" id="GO:0005737">
    <property type="term" value="C:cytoplasm"/>
    <property type="evidence" value="ECO:0007669"/>
    <property type="project" value="TreeGrafter"/>
</dbReference>
<dbReference type="CDD" id="cd05906">
    <property type="entry name" value="A_NRPS_TubE_like"/>
    <property type="match status" value="1"/>
</dbReference>
<evidence type="ECO:0000256" key="3">
    <source>
        <dbReference type="ARBA" id="ARBA00022553"/>
    </source>
</evidence>
<keyword evidence="2" id="KW-0596">Phosphopantetheine</keyword>
<comment type="cofactor">
    <cofactor evidence="1">
        <name>pantetheine 4'-phosphate</name>
        <dbReference type="ChEBI" id="CHEBI:47942"/>
    </cofactor>
</comment>
<dbReference type="PROSITE" id="PS50075">
    <property type="entry name" value="CARRIER"/>
    <property type="match status" value="1"/>
</dbReference>
<dbReference type="SUPFAM" id="SSF52540">
    <property type="entry name" value="P-loop containing nucleoside triphosphate hydrolases"/>
    <property type="match status" value="1"/>
</dbReference>
<dbReference type="CDD" id="cd19531">
    <property type="entry name" value="LCL_NRPS-like"/>
    <property type="match status" value="1"/>
</dbReference>
<organism evidence="5 6">
    <name type="scientific">Limnofasciculus baicalensis BBK-W-15</name>
    <dbReference type="NCBI Taxonomy" id="2699891"/>
    <lineage>
        <taxon>Bacteria</taxon>
        <taxon>Bacillati</taxon>
        <taxon>Cyanobacteriota</taxon>
        <taxon>Cyanophyceae</taxon>
        <taxon>Coleofasciculales</taxon>
        <taxon>Coleofasciculaceae</taxon>
        <taxon>Limnofasciculus</taxon>
        <taxon>Limnofasciculus baicalensis</taxon>
    </lineage>
</organism>
<protein>
    <submittedName>
        <fullName evidence="5">Condensation domain-containing protein</fullName>
    </submittedName>
</protein>
<dbReference type="Pfam" id="PF00501">
    <property type="entry name" value="AMP-binding"/>
    <property type="match status" value="1"/>
</dbReference>
<evidence type="ECO:0000256" key="1">
    <source>
        <dbReference type="ARBA" id="ARBA00001957"/>
    </source>
</evidence>
<evidence type="ECO:0000313" key="6">
    <source>
        <dbReference type="Proteomes" id="UP001204953"/>
    </source>
</evidence>
<evidence type="ECO:0000256" key="2">
    <source>
        <dbReference type="ARBA" id="ARBA00022450"/>
    </source>
</evidence>
<accession>A0AAE3KKS9</accession>
<dbReference type="GO" id="GO:0003824">
    <property type="term" value="F:catalytic activity"/>
    <property type="evidence" value="ECO:0007669"/>
    <property type="project" value="InterPro"/>
</dbReference>
<dbReference type="Gene3D" id="3.30.559.30">
    <property type="entry name" value="Nonribosomal peptide synthetase, condensation domain"/>
    <property type="match status" value="1"/>
</dbReference>
<reference evidence="5" key="1">
    <citation type="submission" date="2022-06" db="EMBL/GenBank/DDBJ databases">
        <title>New cyanobacteria of genus Symplocastrum in benthos of Lake Baikal.</title>
        <authorList>
            <person name="Sorokovikova E."/>
            <person name="Tikhonova I."/>
            <person name="Krasnopeev A."/>
            <person name="Evseev P."/>
            <person name="Gladkikh A."/>
            <person name="Belykh O."/>
        </authorList>
    </citation>
    <scope>NUCLEOTIDE SEQUENCE</scope>
    <source>
        <strain evidence="5">BBK-W-15</strain>
    </source>
</reference>
<name>A0AAE3KKS9_9CYAN</name>
<dbReference type="RefSeq" id="WP_254009708.1">
    <property type="nucleotide sequence ID" value="NZ_JAMZMM010000001.1"/>
</dbReference>
<dbReference type="PROSITE" id="PS00012">
    <property type="entry name" value="PHOSPHOPANTETHEINE"/>
    <property type="match status" value="1"/>
</dbReference>
<evidence type="ECO:0000313" key="5">
    <source>
        <dbReference type="EMBL" id="MCP2726886.1"/>
    </source>
</evidence>
<dbReference type="Pfam" id="PF13469">
    <property type="entry name" value="Sulfotransfer_3"/>
    <property type="match status" value="1"/>
</dbReference>
<dbReference type="InterPro" id="IPR006162">
    <property type="entry name" value="Ppantetheine_attach_site"/>
</dbReference>
<dbReference type="SMART" id="SM00823">
    <property type="entry name" value="PKS_PP"/>
    <property type="match status" value="1"/>
</dbReference>
<dbReference type="FunFam" id="1.10.1200.10:FF:000005">
    <property type="entry name" value="Nonribosomal peptide synthetase 1"/>
    <property type="match status" value="1"/>
</dbReference>
<dbReference type="GO" id="GO:0031177">
    <property type="term" value="F:phosphopantetheine binding"/>
    <property type="evidence" value="ECO:0007669"/>
    <property type="project" value="InterPro"/>
</dbReference>
<dbReference type="InterPro" id="IPR042099">
    <property type="entry name" value="ANL_N_sf"/>
</dbReference>
<comment type="caution">
    <text evidence="5">The sequence shown here is derived from an EMBL/GenBank/DDBJ whole genome shotgun (WGS) entry which is preliminary data.</text>
</comment>
<dbReference type="SUPFAM" id="SSF56801">
    <property type="entry name" value="Acetyl-CoA synthetase-like"/>
    <property type="match status" value="1"/>
</dbReference>
<feature type="domain" description="Carrier" evidence="4">
    <location>
        <begin position="600"/>
        <end position="675"/>
    </location>
</feature>
<dbReference type="GO" id="GO:0043041">
    <property type="term" value="P:amino acid activation for nonribosomal peptide biosynthetic process"/>
    <property type="evidence" value="ECO:0007669"/>
    <property type="project" value="TreeGrafter"/>
</dbReference>
<keyword evidence="6" id="KW-1185">Reference proteome</keyword>
<evidence type="ECO:0000259" key="4">
    <source>
        <dbReference type="PROSITE" id="PS50075"/>
    </source>
</evidence>